<dbReference type="Proteomes" id="UP000031189">
    <property type="component" value="Unassembled WGS sequence"/>
</dbReference>
<evidence type="ECO:0008006" key="4">
    <source>
        <dbReference type="Google" id="ProtNLM"/>
    </source>
</evidence>
<evidence type="ECO:0000313" key="2">
    <source>
        <dbReference type="EMBL" id="KHS58277.1"/>
    </source>
</evidence>
<comment type="similarity">
    <text evidence="1">Belongs to the UPF0751 family.</text>
</comment>
<sequence>MTLLVVGGNERMKRDYINLGKEKGYKTKVILNMSSKALKDFGSPNAVVMFTSTVSHKLKTVVETQAKKKNIPVIRHYNNSKVSFMECLDKVDECNGQCASCKYSFKKAKSFT</sequence>
<dbReference type="InterPro" id="IPR016772">
    <property type="entry name" value="UCP020408"/>
</dbReference>
<dbReference type="STRING" id="1577792.QX51_03565"/>
<dbReference type="EMBL" id="JWHR01000040">
    <property type="protein sequence ID" value="KHS58277.1"/>
    <property type="molecule type" value="Genomic_DNA"/>
</dbReference>
<comment type="caution">
    <text evidence="2">The sequence shown here is derived from an EMBL/GenBank/DDBJ whole genome shotgun (WGS) entry which is preliminary data.</text>
</comment>
<dbReference type="RefSeq" id="WP_039678543.1">
    <property type="nucleotide sequence ID" value="NZ_JAWGXO010000002.1"/>
</dbReference>
<gene>
    <name evidence="2" type="ORF">QX51_03565</name>
</gene>
<reference evidence="2 3" key="1">
    <citation type="submission" date="2014-12" db="EMBL/GenBank/DDBJ databases">
        <title>Draft genome sequence of Terrisporobacter sp. 08-306576, isolated from the blood culture of a bacteremia patient.</title>
        <authorList>
            <person name="Lund L.C."/>
            <person name="Sydenham T.V."/>
            <person name="Hogh S.V."/>
            <person name="Skov M.N."/>
            <person name="Kemp M."/>
            <person name="Justesen U.S."/>
        </authorList>
    </citation>
    <scope>NUCLEOTIDE SEQUENCE [LARGE SCALE GENOMIC DNA]</scope>
    <source>
        <strain evidence="2 3">08-306576</strain>
    </source>
</reference>
<name>A0A0B3W7B6_9FIRM</name>
<proteinExistence type="inferred from homology"/>
<keyword evidence="3" id="KW-1185">Reference proteome</keyword>
<evidence type="ECO:0000256" key="1">
    <source>
        <dbReference type="ARBA" id="ARBA00007189"/>
    </source>
</evidence>
<evidence type="ECO:0000313" key="3">
    <source>
        <dbReference type="Proteomes" id="UP000031189"/>
    </source>
</evidence>
<dbReference type="OrthoDB" id="5396775at2"/>
<protein>
    <recommendedName>
        <fullName evidence="4">DUF2325 domain-containing protein</fullName>
    </recommendedName>
</protein>
<accession>A0A0B3W7B6</accession>
<organism evidence="2 3">
    <name type="scientific">Terrisporobacter othiniensis</name>
    <dbReference type="NCBI Taxonomy" id="1577792"/>
    <lineage>
        <taxon>Bacteria</taxon>
        <taxon>Bacillati</taxon>
        <taxon>Bacillota</taxon>
        <taxon>Clostridia</taxon>
        <taxon>Peptostreptococcales</taxon>
        <taxon>Peptostreptococcaceae</taxon>
        <taxon>Terrisporobacter</taxon>
    </lineage>
</organism>
<dbReference type="AlphaFoldDB" id="A0A0B3W7B6"/>
<dbReference type="Pfam" id="PF10087">
    <property type="entry name" value="DUF2325"/>
    <property type="match status" value="1"/>
</dbReference>